<protein>
    <submittedName>
        <fullName evidence="3">Putative transmembrane protein</fullName>
    </submittedName>
</protein>
<sequence>MKLSNLAFFLLFLGFIIFNNVIYVIQSEAVNSNELVVGSGSSSSPNVRRNGNNGGCEKQGVECKEGNGEWEENVVENEDYIYTNSLP</sequence>
<proteinExistence type="predicted"/>
<evidence type="ECO:0000313" key="3">
    <source>
        <dbReference type="EMBL" id="KAF7834232.1"/>
    </source>
</evidence>
<dbReference type="EMBL" id="JAAIUW010000004">
    <property type="protein sequence ID" value="KAF7834232.1"/>
    <property type="molecule type" value="Genomic_DNA"/>
</dbReference>
<feature type="compositionally biased region" description="Low complexity" evidence="1">
    <location>
        <begin position="36"/>
        <end position="51"/>
    </location>
</feature>
<name>A0A834WXH3_9FABA</name>
<comment type="caution">
    <text evidence="3">The sequence shown here is derived from an EMBL/GenBank/DDBJ whole genome shotgun (WGS) entry which is preliminary data.</text>
</comment>
<keyword evidence="2" id="KW-0472">Membrane</keyword>
<evidence type="ECO:0000256" key="2">
    <source>
        <dbReference type="SAM" id="Phobius"/>
    </source>
</evidence>
<reference evidence="3" key="1">
    <citation type="submission" date="2020-09" db="EMBL/GenBank/DDBJ databases">
        <title>Genome-Enabled Discovery of Anthraquinone Biosynthesis in Senna tora.</title>
        <authorList>
            <person name="Kang S.-H."/>
            <person name="Pandey R.P."/>
            <person name="Lee C.-M."/>
            <person name="Sim J.-S."/>
            <person name="Jeong J.-T."/>
            <person name="Choi B.-S."/>
            <person name="Jung M."/>
            <person name="Ginzburg D."/>
            <person name="Zhao K."/>
            <person name="Won S.Y."/>
            <person name="Oh T.-J."/>
            <person name="Yu Y."/>
            <person name="Kim N.-H."/>
            <person name="Lee O.R."/>
            <person name="Lee T.-H."/>
            <person name="Bashyal P."/>
            <person name="Kim T.-S."/>
            <person name="Lee W.-H."/>
            <person name="Kawkins C."/>
            <person name="Kim C.-K."/>
            <person name="Kim J.S."/>
            <person name="Ahn B.O."/>
            <person name="Rhee S.Y."/>
            <person name="Sohng J.K."/>
        </authorList>
    </citation>
    <scope>NUCLEOTIDE SEQUENCE</scope>
    <source>
        <tissue evidence="3">Leaf</tissue>
    </source>
</reference>
<evidence type="ECO:0000256" key="1">
    <source>
        <dbReference type="SAM" id="MobiDB-lite"/>
    </source>
</evidence>
<keyword evidence="4" id="KW-1185">Reference proteome</keyword>
<gene>
    <name evidence="3" type="ORF">G2W53_009091</name>
</gene>
<evidence type="ECO:0000313" key="4">
    <source>
        <dbReference type="Proteomes" id="UP000634136"/>
    </source>
</evidence>
<feature type="region of interest" description="Disordered" evidence="1">
    <location>
        <begin position="36"/>
        <end position="60"/>
    </location>
</feature>
<keyword evidence="2 3" id="KW-0812">Transmembrane</keyword>
<accession>A0A834WXH3</accession>
<keyword evidence="2" id="KW-1133">Transmembrane helix</keyword>
<organism evidence="3 4">
    <name type="scientific">Senna tora</name>
    <dbReference type="NCBI Taxonomy" id="362788"/>
    <lineage>
        <taxon>Eukaryota</taxon>
        <taxon>Viridiplantae</taxon>
        <taxon>Streptophyta</taxon>
        <taxon>Embryophyta</taxon>
        <taxon>Tracheophyta</taxon>
        <taxon>Spermatophyta</taxon>
        <taxon>Magnoliopsida</taxon>
        <taxon>eudicotyledons</taxon>
        <taxon>Gunneridae</taxon>
        <taxon>Pentapetalae</taxon>
        <taxon>rosids</taxon>
        <taxon>fabids</taxon>
        <taxon>Fabales</taxon>
        <taxon>Fabaceae</taxon>
        <taxon>Caesalpinioideae</taxon>
        <taxon>Cassia clade</taxon>
        <taxon>Senna</taxon>
    </lineage>
</organism>
<dbReference type="AlphaFoldDB" id="A0A834WXH3"/>
<feature type="transmembrane region" description="Helical" evidence="2">
    <location>
        <begin position="6"/>
        <end position="25"/>
    </location>
</feature>
<dbReference type="Proteomes" id="UP000634136">
    <property type="component" value="Unassembled WGS sequence"/>
</dbReference>